<gene>
    <name evidence="1" type="ORF">XELAEV_18040889mg</name>
</gene>
<accession>A0A974CAL7</accession>
<reference evidence="2" key="1">
    <citation type="journal article" date="2016" name="Nature">
        <title>Genome evolution in the allotetraploid frog Xenopus laevis.</title>
        <authorList>
            <person name="Session A.M."/>
            <person name="Uno Y."/>
            <person name="Kwon T."/>
            <person name="Chapman J.A."/>
            <person name="Toyoda A."/>
            <person name="Takahashi S."/>
            <person name="Fukui A."/>
            <person name="Hikosaka A."/>
            <person name="Suzuki A."/>
            <person name="Kondo M."/>
            <person name="van Heeringen S.J."/>
            <person name="Quigley I."/>
            <person name="Heinz S."/>
            <person name="Ogino H."/>
            <person name="Ochi H."/>
            <person name="Hellsten U."/>
            <person name="Lyons J.B."/>
            <person name="Simakov O."/>
            <person name="Putnam N."/>
            <person name="Stites J."/>
            <person name="Kuroki Y."/>
            <person name="Tanaka T."/>
            <person name="Michiue T."/>
            <person name="Watanabe M."/>
            <person name="Bogdanovic O."/>
            <person name="Lister R."/>
            <person name="Georgiou G."/>
            <person name="Paranjpe S.S."/>
            <person name="van Kruijsbergen I."/>
            <person name="Shu S."/>
            <person name="Carlson J."/>
            <person name="Kinoshita T."/>
            <person name="Ohta Y."/>
            <person name="Mawaribuchi S."/>
            <person name="Jenkins J."/>
            <person name="Grimwood J."/>
            <person name="Schmutz J."/>
            <person name="Mitros T."/>
            <person name="Mozaffari S.V."/>
            <person name="Suzuki Y."/>
            <person name="Haramoto Y."/>
            <person name="Yamamoto T.S."/>
            <person name="Takagi C."/>
            <person name="Heald R."/>
            <person name="Miller K."/>
            <person name="Haudenschild C."/>
            <person name="Kitzman J."/>
            <person name="Nakayama T."/>
            <person name="Izutsu Y."/>
            <person name="Robert J."/>
            <person name="Fortriede J."/>
            <person name="Burns K."/>
            <person name="Lotay V."/>
            <person name="Karimi K."/>
            <person name="Yasuoka Y."/>
            <person name="Dichmann D.S."/>
            <person name="Flajnik M.F."/>
            <person name="Houston D.W."/>
            <person name="Shendure J."/>
            <person name="DuPasquier L."/>
            <person name="Vize P.D."/>
            <person name="Zorn A.M."/>
            <person name="Ito M."/>
            <person name="Marcotte E.M."/>
            <person name="Wallingford J.B."/>
            <person name="Ito Y."/>
            <person name="Asashima M."/>
            <person name="Ueno N."/>
            <person name="Matsuda Y."/>
            <person name="Veenstra G.J."/>
            <person name="Fujiyama A."/>
            <person name="Harland R.M."/>
            <person name="Taira M."/>
            <person name="Rokhsar D.S."/>
        </authorList>
    </citation>
    <scope>NUCLEOTIDE SEQUENCE [LARGE SCALE GENOMIC DNA]</scope>
    <source>
        <strain evidence="2">J</strain>
    </source>
</reference>
<evidence type="ECO:0000313" key="1">
    <source>
        <dbReference type="EMBL" id="OCT69577.1"/>
    </source>
</evidence>
<dbReference type="AlphaFoldDB" id="A0A974CAL7"/>
<dbReference type="Proteomes" id="UP000694892">
    <property type="component" value="Chromosome 8L"/>
</dbReference>
<dbReference type="EMBL" id="CM004480">
    <property type="protein sequence ID" value="OCT69577.1"/>
    <property type="molecule type" value="Genomic_DNA"/>
</dbReference>
<name>A0A974CAL7_XENLA</name>
<proteinExistence type="predicted"/>
<evidence type="ECO:0000313" key="2">
    <source>
        <dbReference type="Proteomes" id="UP000694892"/>
    </source>
</evidence>
<protein>
    <submittedName>
        <fullName evidence="1">Uncharacterized protein</fullName>
    </submittedName>
</protein>
<organism evidence="1 2">
    <name type="scientific">Xenopus laevis</name>
    <name type="common">African clawed frog</name>
    <dbReference type="NCBI Taxonomy" id="8355"/>
    <lineage>
        <taxon>Eukaryota</taxon>
        <taxon>Metazoa</taxon>
        <taxon>Chordata</taxon>
        <taxon>Craniata</taxon>
        <taxon>Vertebrata</taxon>
        <taxon>Euteleostomi</taxon>
        <taxon>Amphibia</taxon>
        <taxon>Batrachia</taxon>
        <taxon>Anura</taxon>
        <taxon>Pipoidea</taxon>
        <taxon>Pipidae</taxon>
        <taxon>Xenopodinae</taxon>
        <taxon>Xenopus</taxon>
        <taxon>Xenopus</taxon>
    </lineage>
</organism>
<sequence length="86" mass="9329">MIKTQCHVAHVAFLRILNEFSPLMLQARPGISQHNGIMCAGIQAIVLGKEKFSKGPSGCNYPLECPFGISSRGRGEGIKSEETMLP</sequence>